<sequence length="279" mass="32692">NRHLFVIFIEYLINVDNNKMENLDLFDLLPREFLNKFNQFKNGIQISEDFKNRFIVFITEIWKYFDSSNLTFKLTNFEIKESMDATSEADILKMLQEARMDNIEALKQPVNRIQEQKQSFLDYFVSFPKLSQSIVEKFEIDINQLSEILKSSQELFDLENLFYTISIFKMLGIESPLEANDIINIISEFVSGRVFSTGKYHIPNPVSIFYGMSILTELDLLNNSDIIDLLDIEMFLEREISKFMSEKLTLNFFTVLSLRLLENNGGVITDKSYLIKPLV</sequence>
<proteinExistence type="predicted"/>
<comment type="caution">
    <text evidence="1">The sequence shown here is derived from an EMBL/GenBank/DDBJ whole genome shotgun (WGS) entry which is preliminary data.</text>
</comment>
<name>X1BDQ2_9ZZZZ</name>
<gene>
    <name evidence="1" type="ORF">S01H4_46702</name>
</gene>
<feature type="non-terminal residue" evidence="1">
    <location>
        <position position="279"/>
    </location>
</feature>
<reference evidence="1" key="1">
    <citation type="journal article" date="2014" name="Front. Microbiol.">
        <title>High frequency of phylogenetically diverse reductive dehalogenase-homologous genes in deep subseafloor sedimentary metagenomes.</title>
        <authorList>
            <person name="Kawai M."/>
            <person name="Futagami T."/>
            <person name="Toyoda A."/>
            <person name="Takaki Y."/>
            <person name="Nishi S."/>
            <person name="Hori S."/>
            <person name="Arai W."/>
            <person name="Tsubouchi T."/>
            <person name="Morono Y."/>
            <person name="Uchiyama I."/>
            <person name="Ito T."/>
            <person name="Fujiyama A."/>
            <person name="Inagaki F."/>
            <person name="Takami H."/>
        </authorList>
    </citation>
    <scope>NUCLEOTIDE SEQUENCE</scope>
    <source>
        <strain evidence="1">Expedition CK06-06</strain>
    </source>
</reference>
<protein>
    <submittedName>
        <fullName evidence="1">Uncharacterized protein</fullName>
    </submittedName>
</protein>
<evidence type="ECO:0000313" key="1">
    <source>
        <dbReference type="EMBL" id="GAG93145.1"/>
    </source>
</evidence>
<dbReference type="EMBL" id="BART01026129">
    <property type="protein sequence ID" value="GAG93145.1"/>
    <property type="molecule type" value="Genomic_DNA"/>
</dbReference>
<feature type="non-terminal residue" evidence="1">
    <location>
        <position position="1"/>
    </location>
</feature>
<organism evidence="1">
    <name type="scientific">marine sediment metagenome</name>
    <dbReference type="NCBI Taxonomy" id="412755"/>
    <lineage>
        <taxon>unclassified sequences</taxon>
        <taxon>metagenomes</taxon>
        <taxon>ecological metagenomes</taxon>
    </lineage>
</organism>
<dbReference type="AlphaFoldDB" id="X1BDQ2"/>
<accession>X1BDQ2</accession>